<evidence type="ECO:0000313" key="1">
    <source>
        <dbReference type="EMBL" id="GMR41020.1"/>
    </source>
</evidence>
<dbReference type="PANTHER" id="PTHR10796">
    <property type="entry name" value="PATCHED-RELATED"/>
    <property type="match status" value="1"/>
</dbReference>
<dbReference type="InterPro" id="IPR051697">
    <property type="entry name" value="Patched_domain-protein"/>
</dbReference>
<accession>A0AAN4ZNT1</accession>
<dbReference type="PANTHER" id="PTHR10796:SF96">
    <property type="entry name" value="PATCHED-RELATED PROTEIN 9"/>
    <property type="match status" value="1"/>
</dbReference>
<dbReference type="AlphaFoldDB" id="A0AAN4ZNT1"/>
<organism evidence="1 2">
    <name type="scientific">Pristionchus mayeri</name>
    <dbReference type="NCBI Taxonomy" id="1317129"/>
    <lineage>
        <taxon>Eukaryota</taxon>
        <taxon>Metazoa</taxon>
        <taxon>Ecdysozoa</taxon>
        <taxon>Nematoda</taxon>
        <taxon>Chromadorea</taxon>
        <taxon>Rhabditida</taxon>
        <taxon>Rhabditina</taxon>
        <taxon>Diplogasteromorpha</taxon>
        <taxon>Diplogasteroidea</taxon>
        <taxon>Neodiplogasteridae</taxon>
        <taxon>Pristionchus</taxon>
    </lineage>
</organism>
<dbReference type="GO" id="GO:0018996">
    <property type="term" value="P:molting cycle, collagen and cuticulin-based cuticle"/>
    <property type="evidence" value="ECO:0007669"/>
    <property type="project" value="TreeGrafter"/>
</dbReference>
<dbReference type="EMBL" id="BTRK01000003">
    <property type="protein sequence ID" value="GMR41020.1"/>
    <property type="molecule type" value="Genomic_DNA"/>
</dbReference>
<feature type="non-terminal residue" evidence="1">
    <location>
        <position position="180"/>
    </location>
</feature>
<comment type="caution">
    <text evidence="1">The sequence shown here is derived from an EMBL/GenBank/DDBJ whole genome shotgun (WGS) entry which is preliminary data.</text>
</comment>
<dbReference type="Proteomes" id="UP001328107">
    <property type="component" value="Unassembled WGS sequence"/>
</dbReference>
<dbReference type="GO" id="GO:0006897">
    <property type="term" value="P:endocytosis"/>
    <property type="evidence" value="ECO:0007669"/>
    <property type="project" value="TreeGrafter"/>
</dbReference>
<keyword evidence="2" id="KW-1185">Reference proteome</keyword>
<feature type="non-terminal residue" evidence="1">
    <location>
        <position position="1"/>
    </location>
</feature>
<gene>
    <name evidence="1" type="ORF">PMAYCL1PPCAC_11215</name>
</gene>
<evidence type="ECO:0000313" key="2">
    <source>
        <dbReference type="Proteomes" id="UP001328107"/>
    </source>
</evidence>
<sequence length="180" mass="19868">WVYESKNGNAVDAAALLDLARLHSTIKSLMSSDNSTSFDDVCLSSSITGGCSLHPFAFALEDPDPVLSAQFMLRYPLFVFANLTVDNAVVFGGVTTRGASTRDSRGNAAIDKAKSVRMAYTLEPGERSNRWIASFLDSMPKLQKHFPNATLYWTSSQSLAKEMERNGHLLIPWMPWMSLV</sequence>
<protein>
    <submittedName>
        <fullName evidence="1">Uncharacterized protein</fullName>
    </submittedName>
</protein>
<name>A0AAN4ZNT1_9BILA</name>
<proteinExistence type="predicted"/>
<reference evidence="2" key="1">
    <citation type="submission" date="2022-10" db="EMBL/GenBank/DDBJ databases">
        <title>Genome assembly of Pristionchus species.</title>
        <authorList>
            <person name="Yoshida K."/>
            <person name="Sommer R.J."/>
        </authorList>
    </citation>
    <scope>NUCLEOTIDE SEQUENCE [LARGE SCALE GENOMIC DNA]</scope>
    <source>
        <strain evidence="2">RS5460</strain>
    </source>
</reference>
<dbReference type="GO" id="GO:0005886">
    <property type="term" value="C:plasma membrane"/>
    <property type="evidence" value="ECO:0007669"/>
    <property type="project" value="TreeGrafter"/>
</dbReference>
<dbReference type="GO" id="GO:0030659">
    <property type="term" value="C:cytoplasmic vesicle membrane"/>
    <property type="evidence" value="ECO:0007669"/>
    <property type="project" value="TreeGrafter"/>
</dbReference>